<feature type="compositionally biased region" description="Polar residues" evidence="2">
    <location>
        <begin position="1"/>
        <end position="17"/>
    </location>
</feature>
<evidence type="ECO:0000256" key="1">
    <source>
        <dbReference type="SAM" id="Coils"/>
    </source>
</evidence>
<protein>
    <recommendedName>
        <fullName evidence="5">Ciliary-associated calcium-binding coiled-coil protein 1</fullName>
    </recommendedName>
</protein>
<dbReference type="PANTHER" id="PTHR28457:SF3">
    <property type="entry name" value="CILIARY-ASSOCIATED CALCIUM-BINDING COILED-COIL PROTEIN 1"/>
    <property type="match status" value="1"/>
</dbReference>
<gene>
    <name evidence="3" type="ORF">PECUL_23A061413</name>
</gene>
<evidence type="ECO:0000313" key="4">
    <source>
        <dbReference type="Proteomes" id="UP001295444"/>
    </source>
</evidence>
<evidence type="ECO:0000256" key="2">
    <source>
        <dbReference type="SAM" id="MobiDB-lite"/>
    </source>
</evidence>
<accession>A0AAD1WP22</accession>
<keyword evidence="4" id="KW-1185">Reference proteome</keyword>
<feature type="coiled-coil region" evidence="1">
    <location>
        <begin position="98"/>
        <end position="125"/>
    </location>
</feature>
<evidence type="ECO:0000313" key="3">
    <source>
        <dbReference type="EMBL" id="CAH2322243.1"/>
    </source>
</evidence>
<name>A0AAD1WP22_PELCU</name>
<feature type="region of interest" description="Disordered" evidence="2">
    <location>
        <begin position="1"/>
        <end position="20"/>
    </location>
</feature>
<sequence>MATPSLRSSNMAASESGVQEDVVNEKEDSLTFAFLSLTQVSSLLEQDVNGVQSKMEEILNFSECQTNLKEAVLVDYYVSGFWWGKERNFTSLQLAGFMELLHNLMDNLETRHVTLEENLIELSRTMTGIGKSHLTRKGSLNFFTVEQAKDIIDYLKISLFQHYRLYEYMFKFPRDEMVICAQQVIETVKPADTPFPAPLEEGIPSAFHSKYLSPPAVLLQDTEETKAEINEMLKVQEEAYTAKIEILEKP</sequence>
<keyword evidence="1" id="KW-0175">Coiled coil</keyword>
<dbReference type="AlphaFoldDB" id="A0AAD1WP22"/>
<proteinExistence type="predicted"/>
<dbReference type="Pfam" id="PF14769">
    <property type="entry name" value="CLAMP"/>
    <property type="match status" value="1"/>
</dbReference>
<dbReference type="PANTHER" id="PTHR28457">
    <property type="entry name" value="COILED-COIL DOMAIN-CONTAINING PROTEIN 189"/>
    <property type="match status" value="1"/>
</dbReference>
<dbReference type="InterPro" id="IPR032727">
    <property type="entry name" value="CLAMP"/>
</dbReference>
<dbReference type="EMBL" id="OW240922">
    <property type="protein sequence ID" value="CAH2322243.1"/>
    <property type="molecule type" value="Genomic_DNA"/>
</dbReference>
<reference evidence="3" key="1">
    <citation type="submission" date="2022-03" db="EMBL/GenBank/DDBJ databases">
        <authorList>
            <person name="Alioto T."/>
            <person name="Alioto T."/>
            <person name="Gomez Garrido J."/>
        </authorList>
    </citation>
    <scope>NUCLEOTIDE SEQUENCE</scope>
</reference>
<dbReference type="Proteomes" id="UP001295444">
    <property type="component" value="Chromosome 11"/>
</dbReference>
<organism evidence="3 4">
    <name type="scientific">Pelobates cultripes</name>
    <name type="common">Western spadefoot toad</name>
    <dbReference type="NCBI Taxonomy" id="61616"/>
    <lineage>
        <taxon>Eukaryota</taxon>
        <taxon>Metazoa</taxon>
        <taxon>Chordata</taxon>
        <taxon>Craniata</taxon>
        <taxon>Vertebrata</taxon>
        <taxon>Euteleostomi</taxon>
        <taxon>Amphibia</taxon>
        <taxon>Batrachia</taxon>
        <taxon>Anura</taxon>
        <taxon>Pelobatoidea</taxon>
        <taxon>Pelobatidae</taxon>
        <taxon>Pelobates</taxon>
    </lineage>
</organism>
<evidence type="ECO:0008006" key="5">
    <source>
        <dbReference type="Google" id="ProtNLM"/>
    </source>
</evidence>